<proteinExistence type="predicted"/>
<sequence length="82" mass="9280">MANGTTHEIEYDNVVLNVTGFYEPEEKEVTYDTDMAGYPGSPANFESHIISCGGQDIIGILHYDTIAEIETLILNKYYEHDY</sequence>
<name>A0A7S9SUA4_9VIRU</name>
<organism evidence="1">
    <name type="scientific">Virus NIOZ-UU157</name>
    <dbReference type="NCBI Taxonomy" id="2763269"/>
    <lineage>
        <taxon>Viruses</taxon>
    </lineage>
</organism>
<accession>A0A7S9SUA4</accession>
<reference evidence="1" key="1">
    <citation type="submission" date="2020-08" db="EMBL/GenBank/DDBJ databases">
        <title>Bridging the membrane lipid divide: bacteria of the FCB group superphylum have the potential to synthesize archaeal ether lipids.</title>
        <authorList>
            <person name="Villanueva L."/>
            <person name="von Meijenfeldt F.A.B."/>
            <person name="Westbye A.B."/>
            <person name="Yadav S."/>
            <person name="Hopmans E.C."/>
            <person name="Dutilh B.E."/>
            <person name="Sinninghe Damste J.S."/>
        </authorList>
    </citation>
    <scope>NUCLEOTIDE SEQUENCE</scope>
    <source>
        <strain evidence="1">NIOZ-UU157</strain>
    </source>
</reference>
<evidence type="ECO:0000313" key="1">
    <source>
        <dbReference type="EMBL" id="QPI16400.1"/>
    </source>
</evidence>
<gene>
    <name evidence="1" type="ORF">NIOZUU157_00291</name>
</gene>
<protein>
    <submittedName>
        <fullName evidence="1">Uncharacterized protein</fullName>
    </submittedName>
</protein>
<dbReference type="EMBL" id="MW030560">
    <property type="protein sequence ID" value="QPI16400.1"/>
    <property type="molecule type" value="Genomic_DNA"/>
</dbReference>